<dbReference type="Proteomes" id="UP000308267">
    <property type="component" value="Unassembled WGS sequence"/>
</dbReference>
<keyword evidence="4" id="KW-1185">Reference proteome</keyword>
<comment type="caution">
    <text evidence="3">The sequence shown here is derived from an EMBL/GenBank/DDBJ whole genome shotgun (WGS) entry which is preliminary data.</text>
</comment>
<reference evidence="3 4" key="1">
    <citation type="journal article" date="2019" name="BMC Genomics">
        <title>New insights from Opisthorchis felineus genome: update on genomics of the epidemiologically important liver flukes.</title>
        <authorList>
            <person name="Ershov N.I."/>
            <person name="Mordvinov V.A."/>
            <person name="Prokhortchouk E.B."/>
            <person name="Pakharukova M.Y."/>
            <person name="Gunbin K.V."/>
            <person name="Ustyantsev K."/>
            <person name="Genaev M.A."/>
            <person name="Blinov A.G."/>
            <person name="Mazur A."/>
            <person name="Boulygina E."/>
            <person name="Tsygankova S."/>
            <person name="Khrameeva E."/>
            <person name="Chekanov N."/>
            <person name="Fan G."/>
            <person name="Xiao A."/>
            <person name="Zhang H."/>
            <person name="Xu X."/>
            <person name="Yang H."/>
            <person name="Solovyev V."/>
            <person name="Lee S.M."/>
            <person name="Liu X."/>
            <person name="Afonnikov D.A."/>
            <person name="Skryabin K.G."/>
        </authorList>
    </citation>
    <scope>NUCLEOTIDE SEQUENCE [LARGE SCALE GENOMIC DNA]</scope>
    <source>
        <strain evidence="3">AK-0245</strain>
        <tissue evidence="3">Whole organism</tissue>
    </source>
</reference>
<name>A0A4S2LDA7_OPIFE</name>
<organism evidence="3 4">
    <name type="scientific">Opisthorchis felineus</name>
    <dbReference type="NCBI Taxonomy" id="147828"/>
    <lineage>
        <taxon>Eukaryota</taxon>
        <taxon>Metazoa</taxon>
        <taxon>Spiralia</taxon>
        <taxon>Lophotrochozoa</taxon>
        <taxon>Platyhelminthes</taxon>
        <taxon>Trematoda</taxon>
        <taxon>Digenea</taxon>
        <taxon>Opisthorchiida</taxon>
        <taxon>Opisthorchiata</taxon>
        <taxon>Opisthorchiidae</taxon>
        <taxon>Opisthorchis</taxon>
    </lineage>
</organism>
<dbReference type="AlphaFoldDB" id="A0A4S2LDA7"/>
<proteinExistence type="inferred from homology"/>
<dbReference type="GO" id="GO:0006508">
    <property type="term" value="P:proteolysis"/>
    <property type="evidence" value="ECO:0007669"/>
    <property type="project" value="InterPro"/>
</dbReference>
<evidence type="ECO:0000256" key="1">
    <source>
        <dbReference type="ARBA" id="ARBA00007447"/>
    </source>
</evidence>
<evidence type="ECO:0000313" key="4">
    <source>
        <dbReference type="Proteomes" id="UP000308267"/>
    </source>
</evidence>
<gene>
    <name evidence="3" type="ORF">CRM22_008050</name>
</gene>
<dbReference type="PANTHER" id="PTHR47966:SF51">
    <property type="entry name" value="BETA-SITE APP-CLEAVING ENZYME, ISOFORM A-RELATED"/>
    <property type="match status" value="1"/>
</dbReference>
<evidence type="ECO:0000313" key="3">
    <source>
        <dbReference type="EMBL" id="TGZ61313.1"/>
    </source>
</evidence>
<accession>A0A4S2LDA7</accession>
<protein>
    <recommendedName>
        <fullName evidence="2">Peptidase A1 domain-containing protein</fullName>
    </recommendedName>
</protein>
<dbReference type="EMBL" id="SJOL01008016">
    <property type="protein sequence ID" value="TGZ61313.1"/>
    <property type="molecule type" value="Genomic_DNA"/>
</dbReference>
<comment type="similarity">
    <text evidence="1">Belongs to the peptidase A1 family.</text>
</comment>
<dbReference type="SUPFAM" id="SSF50630">
    <property type="entry name" value="Acid proteases"/>
    <property type="match status" value="1"/>
</dbReference>
<dbReference type="InterPro" id="IPR033121">
    <property type="entry name" value="PEPTIDASE_A1"/>
</dbReference>
<dbReference type="InterPro" id="IPR021109">
    <property type="entry name" value="Peptidase_aspartic_dom_sf"/>
</dbReference>
<dbReference type="GO" id="GO:0004190">
    <property type="term" value="F:aspartic-type endopeptidase activity"/>
    <property type="evidence" value="ECO:0007669"/>
    <property type="project" value="InterPro"/>
</dbReference>
<dbReference type="Pfam" id="PF00026">
    <property type="entry name" value="Asp"/>
    <property type="match status" value="1"/>
</dbReference>
<evidence type="ECO:0000259" key="2">
    <source>
        <dbReference type="PROSITE" id="PS51767"/>
    </source>
</evidence>
<dbReference type="OrthoDB" id="311946at2759"/>
<feature type="domain" description="Peptidase A1" evidence="2">
    <location>
        <begin position="1"/>
        <end position="205"/>
    </location>
</feature>
<dbReference type="Gene3D" id="2.40.70.10">
    <property type="entry name" value="Acid Proteases"/>
    <property type="match status" value="1"/>
</dbReference>
<dbReference type="InterPro" id="IPR001461">
    <property type="entry name" value="Aspartic_peptidase_A1"/>
</dbReference>
<sequence>MNPEVLTHAVDGFIGLGPGGSNLYFEQTFMGYMAKQKVIQHQKFGFIFEKSVISFLDVLQITIACRNVTADKFRIVYTHSKYGAVGQFVFGDQVETRVRGKLAYVPSISSMSWRLELSAILVGNQRLTLKDWSAVIDTAYKSVVLPMKLATYINGLLGHTGTIDAFSTMDCERNGGWPDITFVLGARPLVLKHAQYLAKVTADAP</sequence>
<dbReference type="STRING" id="147828.A0A4S2LDA7"/>
<dbReference type="PROSITE" id="PS51767">
    <property type="entry name" value="PEPTIDASE_A1"/>
    <property type="match status" value="1"/>
</dbReference>
<dbReference type="PANTHER" id="PTHR47966">
    <property type="entry name" value="BETA-SITE APP-CLEAVING ENZYME, ISOFORM A-RELATED"/>
    <property type="match status" value="1"/>
</dbReference>